<reference evidence="6" key="1">
    <citation type="submission" date="2020-09" db="EMBL/GenBank/DDBJ databases">
        <title>First Report of a novel Colistin-Resistant species of Enterobacter cloacae complex Producing MCR-5 isolated from hospital sewage water.</title>
        <authorList>
            <person name="Zhou K."/>
        </authorList>
    </citation>
    <scope>NUCLEOTIDE SEQUENCE [LARGE SCALE GENOMIC DNA]</scope>
    <source>
        <strain evidence="6">HSW1412</strain>
    </source>
</reference>
<sequence length="203" mass="23169">MNTEITSNDKKISVRDKILLTAHDLFYSTGFRATGVDTLIKEAKVTKVTFYRHFPSKSLLILAYLQYRHEIWIKWFETTLRRHLDESQIPSDALSATLAEWFISPQFHGCAFINASAEAKSEDIESEIKEICRNHKFETKKVITLLTGMADENVVSEIMLLIDGAIIHAQMGMNSDEVINQLKAGLMRLSGNGYTPEQHSYRK</sequence>
<name>A0A7T0H236_9ENTR</name>
<evidence type="ECO:0000256" key="4">
    <source>
        <dbReference type="PROSITE-ProRule" id="PRU00335"/>
    </source>
</evidence>
<dbReference type="Gene3D" id="1.10.357.10">
    <property type="entry name" value="Tetracycline Repressor, domain 2"/>
    <property type="match status" value="1"/>
</dbReference>
<dbReference type="SUPFAM" id="SSF46689">
    <property type="entry name" value="Homeodomain-like"/>
    <property type="match status" value="1"/>
</dbReference>
<dbReference type="InterPro" id="IPR001647">
    <property type="entry name" value="HTH_TetR"/>
</dbReference>
<keyword evidence="2 4" id="KW-0238">DNA-binding</keyword>
<accession>A0A7T0H236</accession>
<gene>
    <name evidence="6" type="ORF">IDM36_10570</name>
</gene>
<evidence type="ECO:0000256" key="3">
    <source>
        <dbReference type="ARBA" id="ARBA00023163"/>
    </source>
</evidence>
<feature type="DNA-binding region" description="H-T-H motif" evidence="4">
    <location>
        <begin position="35"/>
        <end position="54"/>
    </location>
</feature>
<dbReference type="PRINTS" id="PR00455">
    <property type="entry name" value="HTHTETR"/>
</dbReference>
<dbReference type="AlphaFoldDB" id="A0A7T0H236"/>
<dbReference type="PANTHER" id="PTHR47506:SF3">
    <property type="entry name" value="HTH-TYPE TRANSCRIPTIONAL REGULATOR LMRA"/>
    <property type="match status" value="1"/>
</dbReference>
<evidence type="ECO:0000256" key="1">
    <source>
        <dbReference type="ARBA" id="ARBA00023015"/>
    </source>
</evidence>
<feature type="domain" description="HTH tetR-type" evidence="5">
    <location>
        <begin position="12"/>
        <end position="72"/>
    </location>
</feature>
<evidence type="ECO:0000313" key="6">
    <source>
        <dbReference type="EMBL" id="QPK02513.1"/>
    </source>
</evidence>
<dbReference type="PROSITE" id="PS50977">
    <property type="entry name" value="HTH_TETR_2"/>
    <property type="match status" value="1"/>
</dbReference>
<evidence type="ECO:0000259" key="5">
    <source>
        <dbReference type="PROSITE" id="PS50977"/>
    </source>
</evidence>
<dbReference type="GO" id="GO:0003677">
    <property type="term" value="F:DNA binding"/>
    <property type="evidence" value="ECO:0007669"/>
    <property type="project" value="UniProtKB-UniRule"/>
</dbReference>
<dbReference type="EMBL" id="CP061801">
    <property type="protein sequence ID" value="QPK02513.1"/>
    <property type="molecule type" value="Genomic_DNA"/>
</dbReference>
<keyword evidence="3" id="KW-0804">Transcription</keyword>
<dbReference type="Pfam" id="PF00440">
    <property type="entry name" value="TetR_N"/>
    <property type="match status" value="1"/>
</dbReference>
<dbReference type="InterPro" id="IPR009057">
    <property type="entry name" value="Homeodomain-like_sf"/>
</dbReference>
<keyword evidence="1" id="KW-0805">Transcription regulation</keyword>
<proteinExistence type="predicted"/>
<evidence type="ECO:0000256" key="2">
    <source>
        <dbReference type="ARBA" id="ARBA00023125"/>
    </source>
</evidence>
<organism evidence="6">
    <name type="scientific">Enterobacter mori</name>
    <dbReference type="NCBI Taxonomy" id="539813"/>
    <lineage>
        <taxon>Bacteria</taxon>
        <taxon>Pseudomonadati</taxon>
        <taxon>Pseudomonadota</taxon>
        <taxon>Gammaproteobacteria</taxon>
        <taxon>Enterobacterales</taxon>
        <taxon>Enterobacteriaceae</taxon>
        <taxon>Enterobacter</taxon>
    </lineage>
</organism>
<protein>
    <submittedName>
        <fullName evidence="6">TetR/AcrR family transcriptional regulator</fullName>
    </submittedName>
</protein>
<dbReference type="PANTHER" id="PTHR47506">
    <property type="entry name" value="TRANSCRIPTIONAL REGULATORY PROTEIN"/>
    <property type="match status" value="1"/>
</dbReference>